<sequence length="109" mass="12354">MQQQHQASIFGSRFLSDALPGFCIPARIQDEDESHGLVLPGIHLLLRLIHITDTKSIELLNGAVFPIYQTAKRATADNCGEPRWLSGVGRRRQRARDDIRCEKERTFVV</sequence>
<evidence type="ECO:0000313" key="1">
    <source>
        <dbReference type="EMBL" id="MED6135971.1"/>
    </source>
</evidence>
<evidence type="ECO:0000313" key="2">
    <source>
        <dbReference type="Proteomes" id="UP001341840"/>
    </source>
</evidence>
<organism evidence="1 2">
    <name type="scientific">Stylosanthes scabra</name>
    <dbReference type="NCBI Taxonomy" id="79078"/>
    <lineage>
        <taxon>Eukaryota</taxon>
        <taxon>Viridiplantae</taxon>
        <taxon>Streptophyta</taxon>
        <taxon>Embryophyta</taxon>
        <taxon>Tracheophyta</taxon>
        <taxon>Spermatophyta</taxon>
        <taxon>Magnoliopsida</taxon>
        <taxon>eudicotyledons</taxon>
        <taxon>Gunneridae</taxon>
        <taxon>Pentapetalae</taxon>
        <taxon>rosids</taxon>
        <taxon>fabids</taxon>
        <taxon>Fabales</taxon>
        <taxon>Fabaceae</taxon>
        <taxon>Papilionoideae</taxon>
        <taxon>50 kb inversion clade</taxon>
        <taxon>dalbergioids sensu lato</taxon>
        <taxon>Dalbergieae</taxon>
        <taxon>Pterocarpus clade</taxon>
        <taxon>Stylosanthes</taxon>
    </lineage>
</organism>
<dbReference type="Proteomes" id="UP001341840">
    <property type="component" value="Unassembled WGS sequence"/>
</dbReference>
<dbReference type="EMBL" id="JASCZI010060783">
    <property type="protein sequence ID" value="MED6135971.1"/>
    <property type="molecule type" value="Genomic_DNA"/>
</dbReference>
<comment type="caution">
    <text evidence="1">The sequence shown here is derived from an EMBL/GenBank/DDBJ whole genome shotgun (WGS) entry which is preliminary data.</text>
</comment>
<reference evidence="1 2" key="1">
    <citation type="journal article" date="2023" name="Plants (Basel)">
        <title>Bridging the Gap: Combining Genomics and Transcriptomics Approaches to Understand Stylosanthes scabra, an Orphan Legume from the Brazilian Caatinga.</title>
        <authorList>
            <person name="Ferreira-Neto J.R.C."/>
            <person name="da Silva M.D."/>
            <person name="Binneck E."/>
            <person name="de Melo N.F."/>
            <person name="da Silva R.H."/>
            <person name="de Melo A.L.T.M."/>
            <person name="Pandolfi V."/>
            <person name="Bustamante F.O."/>
            <person name="Brasileiro-Vidal A.C."/>
            <person name="Benko-Iseppon A.M."/>
        </authorList>
    </citation>
    <scope>NUCLEOTIDE SEQUENCE [LARGE SCALE GENOMIC DNA]</scope>
    <source>
        <tissue evidence="1">Leaves</tissue>
    </source>
</reference>
<protein>
    <submittedName>
        <fullName evidence="1">Uncharacterized protein</fullName>
    </submittedName>
</protein>
<keyword evidence="2" id="KW-1185">Reference proteome</keyword>
<accession>A0ABU6SIE0</accession>
<gene>
    <name evidence="1" type="ORF">PIB30_051674</name>
</gene>
<name>A0ABU6SIE0_9FABA</name>
<proteinExistence type="predicted"/>